<dbReference type="InterPro" id="IPR015797">
    <property type="entry name" value="NUDIX_hydrolase-like_dom_sf"/>
</dbReference>
<sequence>MTGADEAFVRQFRTGRNVLGVAVQLCTLPWLGFVPDEVPLAPDAAVGRLSQRLLAVADAHGRMGMPESPPMHEIVTAALVREGRVLLVHRSPNRHVYPNVWDLPGGHIEAGETELAALAREMHEELGVQITTGSAIHLCWLEIGRAEESVRFSAWIVGEWEGTPTNAAPDEHDEIRWFRPEELPPLAHEPVGTALMEAMRGARA</sequence>
<dbReference type="InterPro" id="IPR020476">
    <property type="entry name" value="Nudix_hydrolase"/>
</dbReference>
<gene>
    <name evidence="14" type="ORF">H4W31_006049</name>
</gene>
<evidence type="ECO:0000259" key="13">
    <source>
        <dbReference type="PROSITE" id="PS51462"/>
    </source>
</evidence>
<dbReference type="SUPFAM" id="SSF55811">
    <property type="entry name" value="Nudix"/>
    <property type="match status" value="1"/>
</dbReference>
<dbReference type="PROSITE" id="PS51462">
    <property type="entry name" value="NUDIX"/>
    <property type="match status" value="1"/>
</dbReference>
<evidence type="ECO:0000256" key="12">
    <source>
        <dbReference type="RuleBase" id="RU003476"/>
    </source>
</evidence>
<dbReference type="PROSITE" id="PS00893">
    <property type="entry name" value="NUDIX_BOX"/>
    <property type="match status" value="1"/>
</dbReference>
<accession>A0A927RA44</accession>
<dbReference type="PRINTS" id="PR00502">
    <property type="entry name" value="NUDIXFAMILY"/>
</dbReference>
<comment type="similarity">
    <text evidence="2 12">Belongs to the Nudix hydrolase family.</text>
</comment>
<keyword evidence="4" id="KW-0235">DNA replication</keyword>
<dbReference type="AlphaFoldDB" id="A0A927RA44"/>
<dbReference type="Pfam" id="PF13700">
    <property type="entry name" value="DUF4158"/>
    <property type="match status" value="1"/>
</dbReference>
<evidence type="ECO:0000256" key="11">
    <source>
        <dbReference type="ARBA" id="ARBA00038905"/>
    </source>
</evidence>
<comment type="catalytic activity">
    <reaction evidence="10">
        <text>8-oxo-dGTP + H2O = 8-oxo-dGMP + diphosphate + H(+)</text>
        <dbReference type="Rhea" id="RHEA:31575"/>
        <dbReference type="ChEBI" id="CHEBI:15377"/>
        <dbReference type="ChEBI" id="CHEBI:15378"/>
        <dbReference type="ChEBI" id="CHEBI:33019"/>
        <dbReference type="ChEBI" id="CHEBI:63224"/>
        <dbReference type="ChEBI" id="CHEBI:77896"/>
        <dbReference type="EC" id="3.6.1.55"/>
    </reaction>
</comment>
<evidence type="ECO:0000256" key="3">
    <source>
        <dbReference type="ARBA" id="ARBA00022457"/>
    </source>
</evidence>
<dbReference type="Proteomes" id="UP000649753">
    <property type="component" value="Unassembled WGS sequence"/>
</dbReference>
<evidence type="ECO:0000256" key="5">
    <source>
        <dbReference type="ARBA" id="ARBA00022723"/>
    </source>
</evidence>
<dbReference type="GO" id="GO:0008413">
    <property type="term" value="F:8-oxo-7,8-dihydroguanosine triphosphate pyrophosphatase activity"/>
    <property type="evidence" value="ECO:0007669"/>
    <property type="project" value="TreeGrafter"/>
</dbReference>
<dbReference type="EC" id="3.6.1.55" evidence="11"/>
<organism evidence="14 15">
    <name type="scientific">Plantactinospora soyae</name>
    <dbReference type="NCBI Taxonomy" id="1544732"/>
    <lineage>
        <taxon>Bacteria</taxon>
        <taxon>Bacillati</taxon>
        <taxon>Actinomycetota</taxon>
        <taxon>Actinomycetes</taxon>
        <taxon>Micromonosporales</taxon>
        <taxon>Micromonosporaceae</taxon>
        <taxon>Plantactinospora</taxon>
    </lineage>
</organism>
<feature type="domain" description="Nudix hydrolase" evidence="13">
    <location>
        <begin position="70"/>
        <end position="200"/>
    </location>
</feature>
<dbReference type="GO" id="GO:0035539">
    <property type="term" value="F:8-oxo-7,8-dihydrodeoxyguanosine triphosphate pyrophosphatase activity"/>
    <property type="evidence" value="ECO:0007669"/>
    <property type="project" value="UniProtKB-EC"/>
</dbReference>
<name>A0A927RA44_9ACTN</name>
<evidence type="ECO:0000313" key="15">
    <source>
        <dbReference type="Proteomes" id="UP000649753"/>
    </source>
</evidence>
<proteinExistence type="inferred from homology"/>
<dbReference type="GO" id="GO:0006260">
    <property type="term" value="P:DNA replication"/>
    <property type="evidence" value="ECO:0007669"/>
    <property type="project" value="UniProtKB-KW"/>
</dbReference>
<dbReference type="Pfam" id="PF00293">
    <property type="entry name" value="NUDIX"/>
    <property type="match status" value="1"/>
</dbReference>
<protein>
    <recommendedName>
        <fullName evidence="11">8-oxo-dGTP diphosphatase</fullName>
        <ecNumber evidence="11">3.6.1.55</ecNumber>
    </recommendedName>
</protein>
<dbReference type="PANTHER" id="PTHR47707">
    <property type="entry name" value="8-OXO-DGTP DIPHOSPHATASE"/>
    <property type="match status" value="1"/>
</dbReference>
<keyword evidence="3" id="KW-0515">Mutator protein</keyword>
<dbReference type="GO" id="GO:0044716">
    <property type="term" value="F:8-oxo-GDP phosphatase activity"/>
    <property type="evidence" value="ECO:0007669"/>
    <property type="project" value="TreeGrafter"/>
</dbReference>
<dbReference type="InterPro" id="IPR020084">
    <property type="entry name" value="NUDIX_hydrolase_CS"/>
</dbReference>
<dbReference type="InterPro" id="IPR000086">
    <property type="entry name" value="NUDIX_hydrolase_dom"/>
</dbReference>
<evidence type="ECO:0000256" key="1">
    <source>
        <dbReference type="ARBA" id="ARBA00001946"/>
    </source>
</evidence>
<keyword evidence="7 12" id="KW-0378">Hydrolase</keyword>
<dbReference type="GO" id="GO:0006281">
    <property type="term" value="P:DNA repair"/>
    <property type="evidence" value="ECO:0007669"/>
    <property type="project" value="UniProtKB-KW"/>
</dbReference>
<dbReference type="InterPro" id="IPR047127">
    <property type="entry name" value="MutT-like"/>
</dbReference>
<evidence type="ECO:0000256" key="6">
    <source>
        <dbReference type="ARBA" id="ARBA00022763"/>
    </source>
</evidence>
<dbReference type="GO" id="GO:0044715">
    <property type="term" value="F:8-oxo-dGDP phosphatase activity"/>
    <property type="evidence" value="ECO:0007669"/>
    <property type="project" value="TreeGrafter"/>
</dbReference>
<comment type="caution">
    <text evidence="14">The sequence shown here is derived from an EMBL/GenBank/DDBJ whole genome shotgun (WGS) entry which is preliminary data.</text>
</comment>
<dbReference type="InterPro" id="IPR025296">
    <property type="entry name" value="DUF4158"/>
</dbReference>
<keyword evidence="9" id="KW-0234">DNA repair</keyword>
<keyword evidence="8" id="KW-0460">Magnesium</keyword>
<evidence type="ECO:0000256" key="9">
    <source>
        <dbReference type="ARBA" id="ARBA00023204"/>
    </source>
</evidence>
<evidence type="ECO:0000256" key="4">
    <source>
        <dbReference type="ARBA" id="ARBA00022705"/>
    </source>
</evidence>
<evidence type="ECO:0000256" key="2">
    <source>
        <dbReference type="ARBA" id="ARBA00005582"/>
    </source>
</evidence>
<dbReference type="EMBL" id="JADBEB010000001">
    <property type="protein sequence ID" value="MBE1490411.1"/>
    <property type="molecule type" value="Genomic_DNA"/>
</dbReference>
<evidence type="ECO:0000256" key="7">
    <source>
        <dbReference type="ARBA" id="ARBA00022801"/>
    </source>
</evidence>
<comment type="cofactor">
    <cofactor evidence="1">
        <name>Mg(2+)</name>
        <dbReference type="ChEBI" id="CHEBI:18420"/>
    </cofactor>
</comment>
<evidence type="ECO:0000256" key="8">
    <source>
        <dbReference type="ARBA" id="ARBA00022842"/>
    </source>
</evidence>
<reference evidence="14" key="1">
    <citation type="submission" date="2020-10" db="EMBL/GenBank/DDBJ databases">
        <title>Sequencing the genomes of 1000 actinobacteria strains.</title>
        <authorList>
            <person name="Klenk H.-P."/>
        </authorList>
    </citation>
    <scope>NUCLEOTIDE SEQUENCE</scope>
    <source>
        <strain evidence="14">DSM 46832</strain>
    </source>
</reference>
<dbReference type="Gene3D" id="3.90.79.10">
    <property type="entry name" value="Nucleoside Triphosphate Pyrophosphohydrolase"/>
    <property type="match status" value="1"/>
</dbReference>
<keyword evidence="5" id="KW-0479">Metal-binding</keyword>
<evidence type="ECO:0000313" key="14">
    <source>
        <dbReference type="EMBL" id="MBE1490411.1"/>
    </source>
</evidence>
<dbReference type="GO" id="GO:0046872">
    <property type="term" value="F:metal ion binding"/>
    <property type="evidence" value="ECO:0007669"/>
    <property type="project" value="UniProtKB-KW"/>
</dbReference>
<keyword evidence="6" id="KW-0227">DNA damage</keyword>
<evidence type="ECO:0000256" key="10">
    <source>
        <dbReference type="ARBA" id="ARBA00035861"/>
    </source>
</evidence>
<dbReference type="PANTHER" id="PTHR47707:SF1">
    <property type="entry name" value="NUDIX HYDROLASE FAMILY PROTEIN"/>
    <property type="match status" value="1"/>
</dbReference>
<keyword evidence="15" id="KW-1185">Reference proteome</keyword>